<evidence type="ECO:0000313" key="9">
    <source>
        <dbReference type="EMBL" id="GEK58299.1"/>
    </source>
</evidence>
<dbReference type="EMBL" id="BJUN01000005">
    <property type="protein sequence ID" value="GEK58299.1"/>
    <property type="molecule type" value="Genomic_DNA"/>
</dbReference>
<evidence type="ECO:0000256" key="5">
    <source>
        <dbReference type="ARBA" id="ARBA00022840"/>
    </source>
</evidence>
<keyword evidence="10" id="KW-1185">Reference proteome</keyword>
<dbReference type="InterPro" id="IPR010737">
    <property type="entry name" value="4-carb_acid_sugar_kinase_N"/>
</dbReference>
<dbReference type="Pfam" id="PF07005">
    <property type="entry name" value="SBD_N"/>
    <property type="match status" value="1"/>
</dbReference>
<keyword evidence="4" id="KW-0418">Kinase</keyword>
<evidence type="ECO:0000313" key="10">
    <source>
        <dbReference type="Proteomes" id="UP000321051"/>
    </source>
</evidence>
<evidence type="ECO:0000256" key="1">
    <source>
        <dbReference type="ARBA" id="ARBA00005715"/>
    </source>
</evidence>
<keyword evidence="5" id="KW-0067">ATP-binding</keyword>
<evidence type="ECO:0000256" key="2">
    <source>
        <dbReference type="ARBA" id="ARBA00022679"/>
    </source>
</evidence>
<protein>
    <submittedName>
        <fullName evidence="9">Hrp-dependent type III effector protein</fullName>
    </submittedName>
</protein>
<dbReference type="Gene3D" id="3.40.980.20">
    <property type="entry name" value="Four-carbon acid sugar kinase, nucleotide binding domain"/>
    <property type="match status" value="1"/>
</dbReference>
<keyword evidence="6" id="KW-0119">Carbohydrate metabolism</keyword>
<evidence type="ECO:0000256" key="6">
    <source>
        <dbReference type="ARBA" id="ARBA00023277"/>
    </source>
</evidence>
<dbReference type="Pfam" id="PF17042">
    <property type="entry name" value="NBD_C"/>
    <property type="match status" value="1"/>
</dbReference>
<feature type="domain" description="Four-carbon acid sugar kinase N-terminal" evidence="7">
    <location>
        <begin position="3"/>
        <end position="223"/>
    </location>
</feature>
<dbReference type="SUPFAM" id="SSF142764">
    <property type="entry name" value="YgbK-like"/>
    <property type="match status" value="1"/>
</dbReference>
<sequence>MDICIVADDLTGANDSGVQCARYGYRPSVAVNASDTNAFVHKEALIIDTDSREMTLSSAYRTVKGAVRPLAESPPKLMYKKIDSTMRGNIGTELDALYEAFSPDFILVNPAYPENGRRVLNGDLYVNGKSLTETGISTLPNQSVISSAVIDLLQAQSSNKAYHLTEGELSSVELPALLKRLKTEGVVYLSFDGETEKQMVNQSRALAAAGYDLIWAGSAGIMKFLPEIYRLSGSESSAGKADRLHECESVLVVAGSRSDITQKQKAHLEADYPGWTVPPEIFLNPGWQSNPSIQEVLQAVSEHSHPVMLISTDTTPEAVENVKNKAEEINMPMVEATKTIAEGLGKLTRLVFDINTFDAVVMTGGDVAKAVCLSLESTEFELIQEFEPGIPLGRLHGYYHPLAITKAGAFGTEKTFVHAIEMLRGEILT</sequence>
<dbReference type="AlphaFoldDB" id="A0A510Y4P5"/>
<dbReference type="InterPro" id="IPR031475">
    <property type="entry name" value="NBD_C"/>
</dbReference>
<keyword evidence="2" id="KW-0808">Transferase</keyword>
<name>A0A510Y4P5_MARHA</name>
<evidence type="ECO:0000256" key="4">
    <source>
        <dbReference type="ARBA" id="ARBA00022777"/>
    </source>
</evidence>
<proteinExistence type="inferred from homology"/>
<dbReference type="InterPro" id="IPR037051">
    <property type="entry name" value="4-carb_acid_sugar_kinase_N_sf"/>
</dbReference>
<dbReference type="GO" id="GO:0005524">
    <property type="term" value="F:ATP binding"/>
    <property type="evidence" value="ECO:0007669"/>
    <property type="project" value="UniProtKB-KW"/>
</dbReference>
<dbReference type="GO" id="GO:0016301">
    <property type="term" value="F:kinase activity"/>
    <property type="evidence" value="ECO:0007669"/>
    <property type="project" value="UniProtKB-KW"/>
</dbReference>
<accession>A0A510Y4P5</accession>
<dbReference type="InterPro" id="IPR042213">
    <property type="entry name" value="NBD_C_sf"/>
</dbReference>
<evidence type="ECO:0000259" key="7">
    <source>
        <dbReference type="Pfam" id="PF07005"/>
    </source>
</evidence>
<evidence type="ECO:0000256" key="3">
    <source>
        <dbReference type="ARBA" id="ARBA00022741"/>
    </source>
</evidence>
<dbReference type="RefSeq" id="WP_094908388.1">
    <property type="nucleotide sequence ID" value="NZ_BJUN01000005.1"/>
</dbReference>
<dbReference type="Gene3D" id="3.40.50.10840">
    <property type="entry name" value="Putative sugar-binding, N-terminal domain"/>
    <property type="match status" value="1"/>
</dbReference>
<dbReference type="Proteomes" id="UP000321051">
    <property type="component" value="Unassembled WGS sequence"/>
</dbReference>
<dbReference type="STRING" id="1371.GCA_900166605_02695"/>
<comment type="caution">
    <text evidence="9">The sequence shown here is derived from an EMBL/GenBank/DDBJ whole genome shotgun (WGS) entry which is preliminary data.</text>
</comment>
<reference evidence="9 10" key="1">
    <citation type="submission" date="2019-07" db="EMBL/GenBank/DDBJ databases">
        <title>Whole genome shotgun sequence of Marinococcus halophilus NBRC 102359.</title>
        <authorList>
            <person name="Hosoyama A."/>
            <person name="Uohara A."/>
            <person name="Ohji S."/>
            <person name="Ichikawa N."/>
        </authorList>
    </citation>
    <scope>NUCLEOTIDE SEQUENCE [LARGE SCALE GENOMIC DNA]</scope>
    <source>
        <strain evidence="9 10">NBRC 102359</strain>
    </source>
</reference>
<gene>
    <name evidence="9" type="ORF">MHA01_12040</name>
</gene>
<dbReference type="OrthoDB" id="9778478at2"/>
<evidence type="ECO:0000259" key="8">
    <source>
        <dbReference type="Pfam" id="PF17042"/>
    </source>
</evidence>
<keyword evidence="3" id="KW-0547">Nucleotide-binding</keyword>
<organism evidence="9 10">
    <name type="scientific">Marinococcus halophilus</name>
    <dbReference type="NCBI Taxonomy" id="1371"/>
    <lineage>
        <taxon>Bacteria</taxon>
        <taxon>Bacillati</taxon>
        <taxon>Bacillota</taxon>
        <taxon>Bacilli</taxon>
        <taxon>Bacillales</taxon>
        <taxon>Bacillaceae</taxon>
        <taxon>Marinococcus</taxon>
    </lineage>
</organism>
<comment type="similarity">
    <text evidence="1">Belongs to the four-carbon acid sugar kinase family.</text>
</comment>
<feature type="domain" description="Four-carbon acid sugar kinase nucleotide binding" evidence="8">
    <location>
        <begin position="251"/>
        <end position="416"/>
    </location>
</feature>